<dbReference type="Proteomes" id="UP000030125">
    <property type="component" value="Unassembled WGS sequence"/>
</dbReference>
<comment type="caution">
    <text evidence="1">The sequence shown here is derived from an EMBL/GenBank/DDBJ whole genome shotgun (WGS) entry which is preliminary data.</text>
</comment>
<dbReference type="AlphaFoldDB" id="A0A0A2EVN7"/>
<organism evidence="1 2">
    <name type="scientific">Porphyromonas cangingivalis</name>
    <dbReference type="NCBI Taxonomy" id="36874"/>
    <lineage>
        <taxon>Bacteria</taxon>
        <taxon>Pseudomonadati</taxon>
        <taxon>Bacteroidota</taxon>
        <taxon>Bacteroidia</taxon>
        <taxon>Bacteroidales</taxon>
        <taxon>Porphyromonadaceae</taxon>
        <taxon>Porphyromonas</taxon>
    </lineage>
</organism>
<gene>
    <name evidence="1" type="ORF">HQ35_01320</name>
</gene>
<accession>A0A0A2EVN7</accession>
<evidence type="ECO:0000313" key="2">
    <source>
        <dbReference type="Proteomes" id="UP000030125"/>
    </source>
</evidence>
<sequence length="223" mass="26169">MNILLNWLSQLLFFKLIEVNAKYNALLNGFYKKYSISDWREYLRTLVSLFALSFEDESRIKADLEIDVDSLITKSVLDQLSISSSYPHISYASKDEYDRGGNSDYRFFRDKPLFKYENGDYLIYSRPLLAYRMFSSLYFDFLRISEELEGRQPDIANLFTSEFIEKTLFIGLMNESLSSDTIESLDEEGLKLKYKIQSGDLGYPDYRATASKISRKYKLLIFK</sequence>
<proteinExistence type="predicted"/>
<name>A0A0A2EVN7_PORCN</name>
<keyword evidence="2" id="KW-1185">Reference proteome</keyword>
<protein>
    <submittedName>
        <fullName evidence="1">Uncharacterized protein</fullName>
    </submittedName>
</protein>
<evidence type="ECO:0000313" key="1">
    <source>
        <dbReference type="EMBL" id="KGN82983.1"/>
    </source>
</evidence>
<dbReference type="EMBL" id="JQJD01000004">
    <property type="protein sequence ID" value="KGN82983.1"/>
    <property type="molecule type" value="Genomic_DNA"/>
</dbReference>
<reference evidence="1 2" key="1">
    <citation type="submission" date="2014-08" db="EMBL/GenBank/DDBJ databases">
        <title>Porphyromonas cangingivalis strain:COT-109_OH1386 Genome sequencing.</title>
        <authorList>
            <person name="Wallis C."/>
            <person name="Deusch O."/>
            <person name="O'Flynn C."/>
            <person name="Davis I."/>
            <person name="Jospin G."/>
            <person name="Darling A.E."/>
            <person name="Coil D.A."/>
            <person name="Alexiev A."/>
            <person name="Horsfall A."/>
            <person name="Kirkwood N."/>
            <person name="Harris S."/>
            <person name="Eisen J.A."/>
        </authorList>
    </citation>
    <scope>NUCLEOTIDE SEQUENCE [LARGE SCALE GENOMIC DNA]</scope>
    <source>
        <strain evidence="2">COT-109 OH1386</strain>
    </source>
</reference>